<dbReference type="OrthoDB" id="7057174at2"/>
<dbReference type="AlphaFoldDB" id="A0A662Z7X7"/>
<proteinExistence type="predicted"/>
<reference evidence="1 2" key="1">
    <citation type="submission" date="2016-10" db="EMBL/GenBank/DDBJ databases">
        <authorList>
            <person name="Varghese N."/>
            <person name="Submissions S."/>
        </authorList>
    </citation>
    <scope>NUCLEOTIDE SEQUENCE [LARGE SCALE GENOMIC DNA]</scope>
    <source>
        <strain evidence="1 2">22B</strain>
    </source>
</reference>
<organism evidence="1 2">
    <name type="scientific">Succinivibrio dextrinosolvens</name>
    <dbReference type="NCBI Taxonomy" id="83771"/>
    <lineage>
        <taxon>Bacteria</taxon>
        <taxon>Pseudomonadati</taxon>
        <taxon>Pseudomonadota</taxon>
        <taxon>Gammaproteobacteria</taxon>
        <taxon>Aeromonadales</taxon>
        <taxon>Succinivibrionaceae</taxon>
        <taxon>Succinivibrio</taxon>
    </lineage>
</organism>
<keyword evidence="2" id="KW-1185">Reference proteome</keyword>
<dbReference type="Proteomes" id="UP000243374">
    <property type="component" value="Unassembled WGS sequence"/>
</dbReference>
<dbReference type="EMBL" id="FOSF01000010">
    <property type="protein sequence ID" value="SFJ96443.1"/>
    <property type="molecule type" value="Genomic_DNA"/>
</dbReference>
<evidence type="ECO:0000313" key="2">
    <source>
        <dbReference type="Proteomes" id="UP000243374"/>
    </source>
</evidence>
<evidence type="ECO:0000313" key="1">
    <source>
        <dbReference type="EMBL" id="SFJ96443.1"/>
    </source>
</evidence>
<name>A0A662Z7X7_9GAMM</name>
<gene>
    <name evidence="1" type="ORF">SAMN04487865_101034</name>
</gene>
<protein>
    <submittedName>
        <fullName evidence="1">Uncharacterized protein</fullName>
    </submittedName>
</protein>
<sequence>MKSILLNTNFIILCLAGYLLINIAAAQSGGISHSQGNEMIEKLNATYKTLKAWSEDNSSKARKLESYFIKENSREESNSSFQYKDAWKSVQELNQNSMLLLEASYAFAKNTESAAGYSEDSIRSEAWLKCLESDSCNFRKLNQMIDNEALSVSAHTKENAIKTQQLLLESIDKLNEFSMQSEDSLGLNDSIDTLSKVNASQANALVQLTAQISDLNRISSSEITKNHEKEKIKEKADELFLRNDNNTKSRHLDVTM</sequence>
<accession>A0A662Z7X7</accession>
<dbReference type="RefSeq" id="WP_074839836.1">
    <property type="nucleotide sequence ID" value="NZ_CP047056.1"/>
</dbReference>